<gene>
    <name evidence="2" type="ORF">Thini_3172</name>
</gene>
<accession>A0A656HL01</accession>
<keyword evidence="3" id="KW-1185">Reference proteome</keyword>
<dbReference type="Proteomes" id="UP000005317">
    <property type="component" value="Unassembled WGS sequence"/>
</dbReference>
<feature type="compositionally biased region" description="Polar residues" evidence="1">
    <location>
        <begin position="234"/>
        <end position="244"/>
    </location>
</feature>
<evidence type="ECO:0000256" key="1">
    <source>
        <dbReference type="SAM" id="MobiDB-lite"/>
    </source>
</evidence>
<evidence type="ECO:0000313" key="3">
    <source>
        <dbReference type="Proteomes" id="UP000005317"/>
    </source>
</evidence>
<feature type="compositionally biased region" description="Polar residues" evidence="1">
    <location>
        <begin position="258"/>
        <end position="267"/>
    </location>
</feature>
<protein>
    <submittedName>
        <fullName evidence="2">Uncharacterized protein</fullName>
    </submittedName>
</protein>
<evidence type="ECO:0000313" key="2">
    <source>
        <dbReference type="EMBL" id="EIJ35695.1"/>
    </source>
</evidence>
<organism evidence="2 3">
    <name type="scientific">Thiothrix nivea (strain ATCC 35100 / DSM 5205 / JP2)</name>
    <dbReference type="NCBI Taxonomy" id="870187"/>
    <lineage>
        <taxon>Bacteria</taxon>
        <taxon>Pseudomonadati</taxon>
        <taxon>Pseudomonadota</taxon>
        <taxon>Gammaproteobacteria</taxon>
        <taxon>Thiotrichales</taxon>
        <taxon>Thiotrichaceae</taxon>
        <taxon>Thiothrix</taxon>
    </lineage>
</organism>
<dbReference type="EMBL" id="JH651384">
    <property type="protein sequence ID" value="EIJ35695.1"/>
    <property type="molecule type" value="Genomic_DNA"/>
</dbReference>
<reference evidence="3" key="1">
    <citation type="journal article" date="2011" name="Stand. Genomic Sci.">
        <title>Genome sequence of the filamentous, gliding Thiothrix nivea neotype strain (JP2(T)).</title>
        <authorList>
            <person name="Lapidus A."/>
            <person name="Nolan M."/>
            <person name="Lucas S."/>
            <person name="Glavina Del Rio T."/>
            <person name="Tice H."/>
            <person name="Cheng J.F."/>
            <person name="Tapia R."/>
            <person name="Han C."/>
            <person name="Goodwin L."/>
            <person name="Pitluck S."/>
            <person name="Liolios K."/>
            <person name="Pagani I."/>
            <person name="Ivanova N."/>
            <person name="Huntemann M."/>
            <person name="Mavromatis K."/>
            <person name="Mikhailova N."/>
            <person name="Pati A."/>
            <person name="Chen A."/>
            <person name="Palaniappan K."/>
            <person name="Land M."/>
            <person name="Brambilla E.M."/>
            <person name="Rohde M."/>
            <person name="Abt B."/>
            <person name="Verbarg S."/>
            <person name="Goker M."/>
            <person name="Bristow J."/>
            <person name="Eisen J.A."/>
            <person name="Markowitz V."/>
            <person name="Hugenholtz P."/>
            <person name="Kyrpides N.C."/>
            <person name="Klenk H.P."/>
            <person name="Woyke T."/>
        </authorList>
    </citation>
    <scope>NUCLEOTIDE SEQUENCE [LARGE SCALE GENOMIC DNA]</scope>
    <source>
        <strain evidence="3">ATCC 35100 / DSM 5205 / JP2</strain>
    </source>
</reference>
<feature type="region of interest" description="Disordered" evidence="1">
    <location>
        <begin position="229"/>
        <end position="267"/>
    </location>
</feature>
<dbReference type="AlphaFoldDB" id="A0A656HL01"/>
<proteinExistence type="predicted"/>
<sequence length="267" mass="28933">MGVLDLKHGVVLIMSLFEIKKSTLIKIIIGSLISVTSLTGCSTLNNMVELNSGSDSEMDSQDIAKYARSQEDVYRSLLTLAGLPDHPATTDEWNQFIMAGVQYSNQKCENYLDAVQWAKKGSLRDGSLLGQTGAFTNSIMGVAKASARELAMTAAAFGYGRSAFETFNSDQLAGLESSTIRKLVHDMQQRYLDDLNANQYTQRSGAFNALQGYIRLCLPGNIEAEANNAVRGTKPSSRSATGGVNTMPYITLDANSDEMPNSEPNGF</sequence>
<name>A0A656HL01_THINJ</name>